<dbReference type="OrthoDB" id="2156052at2759"/>
<feature type="non-terminal residue" evidence="1">
    <location>
        <position position="228"/>
    </location>
</feature>
<accession>A0A9P9D9W2</accession>
<evidence type="ECO:0000313" key="1">
    <source>
        <dbReference type="EMBL" id="KAH7116475.1"/>
    </source>
</evidence>
<dbReference type="SUPFAM" id="SSF56112">
    <property type="entry name" value="Protein kinase-like (PK-like)"/>
    <property type="match status" value="1"/>
</dbReference>
<dbReference type="InterPro" id="IPR011009">
    <property type="entry name" value="Kinase-like_dom_sf"/>
</dbReference>
<organism evidence="1 2">
    <name type="scientific">Dactylonectria estremocensis</name>
    <dbReference type="NCBI Taxonomy" id="1079267"/>
    <lineage>
        <taxon>Eukaryota</taxon>
        <taxon>Fungi</taxon>
        <taxon>Dikarya</taxon>
        <taxon>Ascomycota</taxon>
        <taxon>Pezizomycotina</taxon>
        <taxon>Sordariomycetes</taxon>
        <taxon>Hypocreomycetidae</taxon>
        <taxon>Hypocreales</taxon>
        <taxon>Nectriaceae</taxon>
        <taxon>Dactylonectria</taxon>
    </lineage>
</organism>
<dbReference type="AlphaFoldDB" id="A0A9P9D9W2"/>
<comment type="caution">
    <text evidence="1">The sequence shown here is derived from an EMBL/GenBank/DDBJ whole genome shotgun (WGS) entry which is preliminary data.</text>
</comment>
<evidence type="ECO:0000313" key="2">
    <source>
        <dbReference type="Proteomes" id="UP000717696"/>
    </source>
</evidence>
<proteinExistence type="predicted"/>
<feature type="non-terminal residue" evidence="1">
    <location>
        <position position="1"/>
    </location>
</feature>
<evidence type="ECO:0008006" key="3">
    <source>
        <dbReference type="Google" id="ProtNLM"/>
    </source>
</evidence>
<reference evidence="1" key="1">
    <citation type="journal article" date="2021" name="Nat. Commun.">
        <title>Genetic determinants of endophytism in the Arabidopsis root mycobiome.</title>
        <authorList>
            <person name="Mesny F."/>
            <person name="Miyauchi S."/>
            <person name="Thiergart T."/>
            <person name="Pickel B."/>
            <person name="Atanasova L."/>
            <person name="Karlsson M."/>
            <person name="Huettel B."/>
            <person name="Barry K.W."/>
            <person name="Haridas S."/>
            <person name="Chen C."/>
            <person name="Bauer D."/>
            <person name="Andreopoulos W."/>
            <person name="Pangilinan J."/>
            <person name="LaButti K."/>
            <person name="Riley R."/>
            <person name="Lipzen A."/>
            <person name="Clum A."/>
            <person name="Drula E."/>
            <person name="Henrissat B."/>
            <person name="Kohler A."/>
            <person name="Grigoriev I.V."/>
            <person name="Martin F.M."/>
            <person name="Hacquard S."/>
        </authorList>
    </citation>
    <scope>NUCLEOTIDE SEQUENCE</scope>
    <source>
        <strain evidence="1">MPI-CAGE-AT-0021</strain>
    </source>
</reference>
<dbReference type="EMBL" id="JAGMUU010000036">
    <property type="protein sequence ID" value="KAH7116475.1"/>
    <property type="molecule type" value="Genomic_DNA"/>
</dbReference>
<sequence>LKGGLDLDGHCPNVLRHRSAEGATRHPINGDQFVRLVEEQLGKNQYRGCKALGEWGKMGATAVLFKLELVPYGYTFVGKGIRSPHPWPYGHETRLLNHESCMYARLDRLQGEAVPVHLGLVQLARGYILRGSWVFHMMLMSCGGETLADPAVRDAVAGVADLAAEVRRSSQVVWAEGVDHDDERNANRVWNDETRRVMLIDFDQATLLPRPKQKRVVEVSGNRKRKKK</sequence>
<dbReference type="Proteomes" id="UP000717696">
    <property type="component" value="Unassembled WGS sequence"/>
</dbReference>
<keyword evidence="2" id="KW-1185">Reference proteome</keyword>
<protein>
    <recommendedName>
        <fullName evidence="3">Protein kinase domain-containing protein</fullName>
    </recommendedName>
</protein>
<name>A0A9P9D9W2_9HYPO</name>
<gene>
    <name evidence="1" type="ORF">B0J13DRAFT_410678</name>
</gene>